<protein>
    <submittedName>
        <fullName evidence="1">DUF3301 domain-containing protein</fullName>
    </submittedName>
</protein>
<dbReference type="OrthoDB" id="5959530at2"/>
<dbReference type="RefSeq" id="WP_138620617.1">
    <property type="nucleotide sequence ID" value="NZ_SZVP01000002.1"/>
</dbReference>
<sequence length="100" mass="11798">MENIYYLLLFCLFCWYFVYLRQVSESAQRHIQRYCNNNALQFISLARRSSRVNFSKQHGLCIYSIFDFDFSGDGESNNQGSLSLYGLKLEKVDLPAYRVN</sequence>
<dbReference type="EMBL" id="SZVP01000002">
    <property type="protein sequence ID" value="TMM46856.1"/>
    <property type="molecule type" value="Genomic_DNA"/>
</dbReference>
<evidence type="ECO:0000313" key="1">
    <source>
        <dbReference type="EMBL" id="TMM46856.1"/>
    </source>
</evidence>
<proteinExistence type="predicted"/>
<dbReference type="AlphaFoldDB" id="A0A8H2JQ73"/>
<organism evidence="1 2">
    <name type="scientific">Colwellia ponticola</name>
    <dbReference type="NCBI Taxonomy" id="2304625"/>
    <lineage>
        <taxon>Bacteria</taxon>
        <taxon>Pseudomonadati</taxon>
        <taxon>Pseudomonadota</taxon>
        <taxon>Gammaproteobacteria</taxon>
        <taxon>Alteromonadales</taxon>
        <taxon>Colwelliaceae</taxon>
        <taxon>Colwellia</taxon>
    </lineage>
</organism>
<evidence type="ECO:0000313" key="2">
    <source>
        <dbReference type="Proteomes" id="UP000307702"/>
    </source>
</evidence>
<dbReference type="Pfam" id="PF11743">
    <property type="entry name" value="DUF3301"/>
    <property type="match status" value="1"/>
</dbReference>
<dbReference type="Proteomes" id="UP000307702">
    <property type="component" value="Unassembled WGS sequence"/>
</dbReference>
<keyword evidence="2" id="KW-1185">Reference proteome</keyword>
<name>A0A8H2JQ73_9GAMM</name>
<reference evidence="1 2" key="1">
    <citation type="submission" date="2019-05" db="EMBL/GenBank/DDBJ databases">
        <title>Colwellia ponticola sp. nov., isolated from seawater.</title>
        <authorList>
            <person name="Yoon J.-H."/>
        </authorList>
    </citation>
    <scope>NUCLEOTIDE SEQUENCE [LARGE SCALE GENOMIC DNA]</scope>
    <source>
        <strain evidence="1 2">OISW-25</strain>
    </source>
</reference>
<dbReference type="InterPro" id="IPR021732">
    <property type="entry name" value="DUF3301"/>
</dbReference>
<accession>A0A8H2JQ73</accession>
<comment type="caution">
    <text evidence="1">The sequence shown here is derived from an EMBL/GenBank/DDBJ whole genome shotgun (WGS) entry which is preliminary data.</text>
</comment>
<gene>
    <name evidence="1" type="ORF">FCS21_03500</name>
</gene>